<dbReference type="PROSITE" id="PS50850">
    <property type="entry name" value="MFS"/>
    <property type="match status" value="1"/>
</dbReference>
<keyword evidence="4 8" id="KW-1133">Transmembrane helix</keyword>
<dbReference type="InterPro" id="IPR011701">
    <property type="entry name" value="MFS"/>
</dbReference>
<evidence type="ECO:0000313" key="11">
    <source>
        <dbReference type="Proteomes" id="UP000470302"/>
    </source>
</evidence>
<feature type="domain" description="Major facilitator superfamily (MFS) profile" evidence="9">
    <location>
        <begin position="21"/>
        <end position="426"/>
    </location>
</feature>
<protein>
    <recommendedName>
        <fullName evidence="7">Putative tartrate transporter</fullName>
    </recommendedName>
</protein>
<dbReference type="AlphaFoldDB" id="A0A845GC23"/>
<feature type="transmembrane region" description="Helical" evidence="8">
    <location>
        <begin position="278"/>
        <end position="299"/>
    </location>
</feature>
<dbReference type="Pfam" id="PF07690">
    <property type="entry name" value="MFS_1"/>
    <property type="match status" value="1"/>
</dbReference>
<sequence length="426" mass="45832">MKTTISDTGLDPLYRRVSWRLMPFLFLCYVAAYLDRVNVGFAKLQMLADLRFSDTVYGVGAGIFFIGYFLFEVPSNLLMTRTGARIWIARIMISWGLISSALMLANSVATFYLLRFLLGAAEAGFFPGIILYLTYWYPAHRRARMVALFMSGVAVAGVVGGPLSGWIMQAFAGRHGLSGWQWLFLLEGLPSVLIGVWTLFYLDDGIRAARWLAEDDKRLLERAIAEDGQHQQRLPLARVFASGTVWLLALVYFLFVMGLYGVSFWLPQLIKNSGVKNVLDIGLLTAIPYSVAAVAMVLAARHSDRSGERRWHAAAAAVAGALGLVVATVYSDNTVVAMAALSVATAGILSTFPIFWSLPTAMLGGAAAAAGIALINSVGNLAGFVSPYLVGAIKDATGSTANGIYLLAASLVAGAVLVVARRLPGT</sequence>
<comment type="subcellular location">
    <subcellularLocation>
        <location evidence="1">Membrane</location>
        <topology evidence="1">Multi-pass membrane protein</topology>
    </subcellularLocation>
</comment>
<evidence type="ECO:0000256" key="7">
    <source>
        <dbReference type="ARBA" id="ARBA00074139"/>
    </source>
</evidence>
<feature type="transmembrane region" description="Helical" evidence="8">
    <location>
        <begin position="368"/>
        <end position="390"/>
    </location>
</feature>
<feature type="transmembrane region" description="Helical" evidence="8">
    <location>
        <begin position="239"/>
        <end position="266"/>
    </location>
</feature>
<dbReference type="EMBL" id="WWCW01000155">
    <property type="protein sequence ID" value="MYM90992.1"/>
    <property type="molecule type" value="Genomic_DNA"/>
</dbReference>
<dbReference type="FunFam" id="1.20.1250.20:FF:000126">
    <property type="entry name" value="MFS transporter permease"/>
    <property type="match status" value="1"/>
</dbReference>
<dbReference type="InterPro" id="IPR020846">
    <property type="entry name" value="MFS_dom"/>
</dbReference>
<keyword evidence="2" id="KW-0813">Transport</keyword>
<evidence type="ECO:0000256" key="3">
    <source>
        <dbReference type="ARBA" id="ARBA00022692"/>
    </source>
</evidence>
<keyword evidence="5 8" id="KW-0472">Membrane</keyword>
<evidence type="ECO:0000256" key="5">
    <source>
        <dbReference type="ARBA" id="ARBA00023136"/>
    </source>
</evidence>
<gene>
    <name evidence="10" type="ORF">GTP91_27925</name>
</gene>
<organism evidence="10 11">
    <name type="scientific">Duganella vulcania</name>
    <dbReference type="NCBI Taxonomy" id="2692166"/>
    <lineage>
        <taxon>Bacteria</taxon>
        <taxon>Pseudomonadati</taxon>
        <taxon>Pseudomonadota</taxon>
        <taxon>Betaproteobacteria</taxon>
        <taxon>Burkholderiales</taxon>
        <taxon>Oxalobacteraceae</taxon>
        <taxon>Telluria group</taxon>
        <taxon>Duganella</taxon>
    </lineage>
</organism>
<dbReference type="Proteomes" id="UP000470302">
    <property type="component" value="Unassembled WGS sequence"/>
</dbReference>
<reference evidence="10 11" key="1">
    <citation type="submission" date="2020-01" db="EMBL/GenBank/DDBJ databases">
        <title>Novel species isolated from a subtropical stream in China.</title>
        <authorList>
            <person name="Lu H."/>
        </authorList>
    </citation>
    <scope>NUCLEOTIDE SEQUENCE [LARGE SCALE GENOMIC DNA]</scope>
    <source>
        <strain evidence="10 11">FT82W</strain>
    </source>
</reference>
<dbReference type="InterPro" id="IPR036259">
    <property type="entry name" value="MFS_trans_sf"/>
</dbReference>
<keyword evidence="3 8" id="KW-0812">Transmembrane</keyword>
<feature type="transmembrane region" description="Helical" evidence="8">
    <location>
        <begin position="402"/>
        <end position="420"/>
    </location>
</feature>
<feature type="transmembrane region" description="Helical" evidence="8">
    <location>
        <begin position="56"/>
        <end position="75"/>
    </location>
</feature>
<feature type="transmembrane region" description="Helical" evidence="8">
    <location>
        <begin position="336"/>
        <end position="356"/>
    </location>
</feature>
<evidence type="ECO:0000256" key="8">
    <source>
        <dbReference type="SAM" id="Phobius"/>
    </source>
</evidence>
<dbReference type="GO" id="GO:0016020">
    <property type="term" value="C:membrane"/>
    <property type="evidence" value="ECO:0007669"/>
    <property type="project" value="UniProtKB-SubCell"/>
</dbReference>
<feature type="transmembrane region" description="Helical" evidence="8">
    <location>
        <begin position="311"/>
        <end position="330"/>
    </location>
</feature>
<dbReference type="Gene3D" id="1.20.1250.20">
    <property type="entry name" value="MFS general substrate transporter like domains"/>
    <property type="match status" value="2"/>
</dbReference>
<evidence type="ECO:0000259" key="9">
    <source>
        <dbReference type="PROSITE" id="PS50850"/>
    </source>
</evidence>
<dbReference type="SUPFAM" id="SSF103473">
    <property type="entry name" value="MFS general substrate transporter"/>
    <property type="match status" value="1"/>
</dbReference>
<feature type="transmembrane region" description="Helical" evidence="8">
    <location>
        <begin position="180"/>
        <end position="202"/>
    </location>
</feature>
<feature type="transmembrane region" description="Helical" evidence="8">
    <location>
        <begin position="87"/>
        <end position="105"/>
    </location>
</feature>
<comment type="function">
    <text evidence="6">Component of the tartrate utilization system and may allow entry of tartrate and tartrate dehydrogenase.</text>
</comment>
<evidence type="ECO:0000313" key="10">
    <source>
        <dbReference type="EMBL" id="MYM90992.1"/>
    </source>
</evidence>
<evidence type="ECO:0000256" key="4">
    <source>
        <dbReference type="ARBA" id="ARBA00022989"/>
    </source>
</evidence>
<evidence type="ECO:0000256" key="6">
    <source>
        <dbReference type="ARBA" id="ARBA00058119"/>
    </source>
</evidence>
<dbReference type="RefSeq" id="WP_161099695.1">
    <property type="nucleotide sequence ID" value="NZ_WWCW01000155.1"/>
</dbReference>
<dbReference type="CDD" id="cd17319">
    <property type="entry name" value="MFS_ExuT_GudP_like"/>
    <property type="match status" value="1"/>
</dbReference>
<evidence type="ECO:0000256" key="1">
    <source>
        <dbReference type="ARBA" id="ARBA00004141"/>
    </source>
</evidence>
<name>A0A845GC23_9BURK</name>
<dbReference type="PANTHER" id="PTHR43791">
    <property type="entry name" value="PERMEASE-RELATED"/>
    <property type="match status" value="1"/>
</dbReference>
<feature type="transmembrane region" description="Helical" evidence="8">
    <location>
        <begin position="145"/>
        <end position="168"/>
    </location>
</feature>
<dbReference type="PANTHER" id="PTHR43791:SF36">
    <property type="entry name" value="TRANSPORTER, PUTATIVE (AFU_ORTHOLOGUE AFUA_6G08340)-RELATED"/>
    <property type="match status" value="1"/>
</dbReference>
<feature type="transmembrane region" description="Helical" evidence="8">
    <location>
        <begin position="111"/>
        <end position="133"/>
    </location>
</feature>
<proteinExistence type="predicted"/>
<accession>A0A845GC23</accession>
<feature type="transmembrane region" description="Helical" evidence="8">
    <location>
        <begin position="21"/>
        <end position="44"/>
    </location>
</feature>
<evidence type="ECO:0000256" key="2">
    <source>
        <dbReference type="ARBA" id="ARBA00022448"/>
    </source>
</evidence>
<dbReference type="FunFam" id="1.20.1250.20:FF:000018">
    <property type="entry name" value="MFS transporter permease"/>
    <property type="match status" value="1"/>
</dbReference>
<comment type="caution">
    <text evidence="10">The sequence shown here is derived from an EMBL/GenBank/DDBJ whole genome shotgun (WGS) entry which is preliminary data.</text>
</comment>
<dbReference type="GO" id="GO:0022857">
    <property type="term" value="F:transmembrane transporter activity"/>
    <property type="evidence" value="ECO:0007669"/>
    <property type="project" value="InterPro"/>
</dbReference>